<dbReference type="InterPro" id="IPR045286">
    <property type="entry name" value="FBS1-like"/>
</dbReference>
<reference evidence="2" key="2">
    <citation type="submission" date="2025-08" db="UniProtKB">
        <authorList>
            <consortium name="RefSeq"/>
        </authorList>
    </citation>
    <scope>IDENTIFICATION</scope>
    <source>
        <tissue evidence="2">Leaves</tissue>
    </source>
</reference>
<gene>
    <name evidence="2" type="primary">LOC113689304</name>
</gene>
<organism evidence="1 2">
    <name type="scientific">Coffea arabica</name>
    <name type="common">Arabian coffee</name>
    <dbReference type="NCBI Taxonomy" id="13443"/>
    <lineage>
        <taxon>Eukaryota</taxon>
        <taxon>Viridiplantae</taxon>
        <taxon>Streptophyta</taxon>
        <taxon>Embryophyta</taxon>
        <taxon>Tracheophyta</taxon>
        <taxon>Spermatophyta</taxon>
        <taxon>Magnoliopsida</taxon>
        <taxon>eudicotyledons</taxon>
        <taxon>Gunneridae</taxon>
        <taxon>Pentapetalae</taxon>
        <taxon>asterids</taxon>
        <taxon>lamiids</taxon>
        <taxon>Gentianales</taxon>
        <taxon>Rubiaceae</taxon>
        <taxon>Ixoroideae</taxon>
        <taxon>Gardenieae complex</taxon>
        <taxon>Bertiereae - Coffeeae clade</taxon>
        <taxon>Coffeeae</taxon>
        <taxon>Coffea</taxon>
    </lineage>
</organism>
<name>A0A6P6SAN4_COFAR</name>
<keyword evidence="1" id="KW-1185">Reference proteome</keyword>
<dbReference type="AlphaFoldDB" id="A0A6P6SAN4"/>
<evidence type="ECO:0000313" key="2">
    <source>
        <dbReference type="RefSeq" id="XP_027062896.1"/>
    </source>
</evidence>
<proteinExistence type="predicted"/>
<dbReference type="PANTHER" id="PTHR34049:SF1">
    <property type="entry name" value="F-BOX PROTEIN SKIP27"/>
    <property type="match status" value="1"/>
</dbReference>
<dbReference type="OrthoDB" id="786450at2759"/>
<dbReference type="GeneID" id="113689304"/>
<evidence type="ECO:0000313" key="1">
    <source>
        <dbReference type="Proteomes" id="UP001652660"/>
    </source>
</evidence>
<reference evidence="1" key="1">
    <citation type="journal article" date="2025" name="Foods">
        <title>Unveiling the Microbial Signatures of Arabica Coffee Cherries: Insights into Ripeness Specific Diversity, Functional Traits, and Implications for Quality and Safety.</title>
        <authorList>
            <consortium name="RefSeq"/>
            <person name="Tenea G.N."/>
            <person name="Cifuentes V."/>
            <person name="Reyes P."/>
            <person name="Cevallos-Vallejos M."/>
        </authorList>
    </citation>
    <scope>NUCLEOTIDE SEQUENCE [LARGE SCALE GENOMIC DNA]</scope>
</reference>
<protein>
    <submittedName>
        <fullName evidence="2">F-box protein SKIP27-like</fullName>
    </submittedName>
</protein>
<accession>A0A6P6SAN4</accession>
<dbReference type="RefSeq" id="XP_027062896.1">
    <property type="nucleotide sequence ID" value="XM_027207095.1"/>
</dbReference>
<sequence length="127" mass="14830">MRKYYLNYYSVICLEALDMIRTLCGVEHDDLKRLFFVSKSIREATLIAKRWHFADSTPKKTLGFPNAIDFENLDELNEIEQAPRQVRIPRARLSSKKLADISVTLYTSAGEENWLRRELFVAMDAEI</sequence>
<dbReference type="Proteomes" id="UP001652660">
    <property type="component" value="Chromosome 7c"/>
</dbReference>
<dbReference type="PANTHER" id="PTHR34049">
    <property type="entry name" value="F-BOX PROTEIN SKIP27"/>
    <property type="match status" value="1"/>
</dbReference>